<dbReference type="SUPFAM" id="SSF88713">
    <property type="entry name" value="Glycoside hydrolase/deacetylase"/>
    <property type="match status" value="1"/>
</dbReference>
<dbReference type="InterPro" id="IPR011330">
    <property type="entry name" value="Glyco_hydro/deAcase_b/a-brl"/>
</dbReference>
<dbReference type="Gene3D" id="3.20.20.370">
    <property type="entry name" value="Glycoside hydrolase/deacetylase"/>
    <property type="match status" value="1"/>
</dbReference>
<gene>
    <name evidence="4" type="ORF">ACFQ3J_15230</name>
</gene>
<keyword evidence="2" id="KW-0472">Membrane</keyword>
<comment type="caution">
    <text evidence="4">The sequence shown here is derived from an EMBL/GenBank/DDBJ whole genome shotgun (WGS) entry which is preliminary data.</text>
</comment>
<dbReference type="CDD" id="cd10944">
    <property type="entry name" value="CE4_SmPgdA_like"/>
    <property type="match status" value="1"/>
</dbReference>
<keyword evidence="4" id="KW-0378">Hydrolase</keyword>
<organism evidence="4 5">
    <name type="scientific">Paenibacillus provencensis</name>
    <dbReference type="NCBI Taxonomy" id="441151"/>
    <lineage>
        <taxon>Bacteria</taxon>
        <taxon>Bacillati</taxon>
        <taxon>Bacillota</taxon>
        <taxon>Bacilli</taxon>
        <taxon>Bacillales</taxon>
        <taxon>Paenibacillaceae</taxon>
        <taxon>Paenibacillus</taxon>
    </lineage>
</organism>
<evidence type="ECO:0000259" key="3">
    <source>
        <dbReference type="PROSITE" id="PS51677"/>
    </source>
</evidence>
<keyword evidence="2" id="KW-1133">Transmembrane helix</keyword>
<feature type="compositionally biased region" description="Low complexity" evidence="1">
    <location>
        <begin position="14"/>
        <end position="23"/>
    </location>
</feature>
<dbReference type="Pfam" id="PF01522">
    <property type="entry name" value="Polysacc_deac_1"/>
    <property type="match status" value="1"/>
</dbReference>
<evidence type="ECO:0000313" key="5">
    <source>
        <dbReference type="Proteomes" id="UP001597169"/>
    </source>
</evidence>
<dbReference type="EMBL" id="JBHTKX010000001">
    <property type="protein sequence ID" value="MFD1129524.1"/>
    <property type="molecule type" value="Genomic_DNA"/>
</dbReference>
<dbReference type="InterPro" id="IPR002509">
    <property type="entry name" value="NODB_dom"/>
</dbReference>
<dbReference type="GO" id="GO:0016787">
    <property type="term" value="F:hydrolase activity"/>
    <property type="evidence" value="ECO:0007669"/>
    <property type="project" value="UniProtKB-KW"/>
</dbReference>
<keyword evidence="2" id="KW-0812">Transmembrane</keyword>
<dbReference type="InterPro" id="IPR050248">
    <property type="entry name" value="Polysacc_deacetylase_ArnD"/>
</dbReference>
<proteinExistence type="predicted"/>
<reference evidence="5" key="1">
    <citation type="journal article" date="2019" name="Int. J. Syst. Evol. Microbiol.">
        <title>The Global Catalogue of Microorganisms (GCM) 10K type strain sequencing project: providing services to taxonomists for standard genome sequencing and annotation.</title>
        <authorList>
            <consortium name="The Broad Institute Genomics Platform"/>
            <consortium name="The Broad Institute Genome Sequencing Center for Infectious Disease"/>
            <person name="Wu L."/>
            <person name="Ma J."/>
        </authorList>
    </citation>
    <scope>NUCLEOTIDE SEQUENCE [LARGE SCALE GENOMIC DNA]</scope>
    <source>
        <strain evidence="5">CCUG 53519</strain>
    </source>
</reference>
<protein>
    <submittedName>
        <fullName evidence="4">Polysaccharide deacetylase family protein</fullName>
        <ecNumber evidence="4">3.-.-.-</ecNumber>
    </submittedName>
</protein>
<dbReference type="PANTHER" id="PTHR10587">
    <property type="entry name" value="GLYCOSYL TRANSFERASE-RELATED"/>
    <property type="match status" value="1"/>
</dbReference>
<feature type="domain" description="NodB homology" evidence="3">
    <location>
        <begin position="101"/>
        <end position="284"/>
    </location>
</feature>
<feature type="transmembrane region" description="Helical" evidence="2">
    <location>
        <begin position="35"/>
        <end position="56"/>
    </location>
</feature>
<dbReference type="PROSITE" id="PS51677">
    <property type="entry name" value="NODB"/>
    <property type="match status" value="1"/>
</dbReference>
<dbReference type="Proteomes" id="UP001597169">
    <property type="component" value="Unassembled WGS sequence"/>
</dbReference>
<evidence type="ECO:0000256" key="1">
    <source>
        <dbReference type="SAM" id="MobiDB-lite"/>
    </source>
</evidence>
<evidence type="ECO:0000313" key="4">
    <source>
        <dbReference type="EMBL" id="MFD1129524.1"/>
    </source>
</evidence>
<dbReference type="PANTHER" id="PTHR10587:SF125">
    <property type="entry name" value="POLYSACCHARIDE DEACETYLASE YHEN-RELATED"/>
    <property type="match status" value="1"/>
</dbReference>
<dbReference type="EC" id="3.-.-.-" evidence="4"/>
<sequence>MRRDRRQASRRTAYRTNSRSNRSTNRRANRKMKRLYRSLIASFVMAGAIILIWNFGNIDTSLFGQHEGFQTEIEQPSLLGGFTVVKAEKKLPVIYKGNVEKTAYMTFDDGPSKYTGAILDVLQQHDVEATFFMIGSEIHKCPDAVKRITEEGHYPGMHTMSHNYHHLYKSGGSENFLDEVNEEQLIIQEITGYSPELVRAPFGSSPQIGEDFREDIADSGYKLWDWTIDSLDWDLPGKPKQIIRNVKKDVHRDVEVILFHEKEQTLEALPAIIQYLKRKGYKIEAYNPEQHFVMNFSHDTRL</sequence>
<feature type="region of interest" description="Disordered" evidence="1">
    <location>
        <begin position="1"/>
        <end position="28"/>
    </location>
</feature>
<dbReference type="RefSeq" id="WP_251582483.1">
    <property type="nucleotide sequence ID" value="NZ_JBHTKX010000001.1"/>
</dbReference>
<name>A0ABW3Q2M7_9BACL</name>
<keyword evidence="5" id="KW-1185">Reference proteome</keyword>
<evidence type="ECO:0000256" key="2">
    <source>
        <dbReference type="SAM" id="Phobius"/>
    </source>
</evidence>
<accession>A0ABW3Q2M7</accession>